<dbReference type="EMBL" id="CYTW01000002">
    <property type="protein sequence ID" value="CUK00146.1"/>
    <property type="molecule type" value="Genomic_DNA"/>
</dbReference>
<sequence length="130" mass="14439">MKTMKMVPSHKAMAPVARRSVMLLAAFGVAMTVGACENRRKKNDIAFDGVFFTTKASYVSKENREHFTVEVSKASKSLDGAKEAGRYQATQYCVENFGTSNINWISGPDSEPQDLKFDKETLIFEGNCKV</sequence>
<accession>A0A0P1I9P8</accession>
<evidence type="ECO:0000313" key="3">
    <source>
        <dbReference type="Proteomes" id="UP000051870"/>
    </source>
</evidence>
<dbReference type="AlphaFoldDB" id="A0A0P1I9P8"/>
<evidence type="ECO:0008006" key="4">
    <source>
        <dbReference type="Google" id="ProtNLM"/>
    </source>
</evidence>
<feature type="chain" id="PRO_5006065015" description="Lipoprotein" evidence="1">
    <location>
        <begin position="36"/>
        <end position="130"/>
    </location>
</feature>
<protein>
    <recommendedName>
        <fullName evidence="4">Lipoprotein</fullName>
    </recommendedName>
</protein>
<feature type="signal peptide" evidence="1">
    <location>
        <begin position="1"/>
        <end position="35"/>
    </location>
</feature>
<gene>
    <name evidence="2" type="ORF">PH7735_02298</name>
</gene>
<keyword evidence="1" id="KW-0732">Signal</keyword>
<keyword evidence="3" id="KW-1185">Reference proteome</keyword>
<reference evidence="3" key="1">
    <citation type="submission" date="2015-09" db="EMBL/GenBank/DDBJ databases">
        <authorList>
            <person name="Rodrigo-Torres Lidia"/>
            <person name="Arahal R.David."/>
        </authorList>
    </citation>
    <scope>NUCLEOTIDE SEQUENCE [LARGE SCALE GENOMIC DNA]</scope>
    <source>
        <strain evidence="3">CECT 7735</strain>
    </source>
</reference>
<name>A0A0P1I9P8_9RHOB</name>
<organism evidence="2 3">
    <name type="scientific">Shimia thalassica</name>
    <dbReference type="NCBI Taxonomy" id="1715693"/>
    <lineage>
        <taxon>Bacteria</taxon>
        <taxon>Pseudomonadati</taxon>
        <taxon>Pseudomonadota</taxon>
        <taxon>Alphaproteobacteria</taxon>
        <taxon>Rhodobacterales</taxon>
        <taxon>Roseobacteraceae</taxon>
    </lineage>
</organism>
<dbReference type="GeneID" id="83881323"/>
<proteinExistence type="predicted"/>
<evidence type="ECO:0000313" key="2">
    <source>
        <dbReference type="EMBL" id="CUK00146.1"/>
    </source>
</evidence>
<dbReference type="Proteomes" id="UP000051870">
    <property type="component" value="Unassembled WGS sequence"/>
</dbReference>
<dbReference type="RefSeq" id="WP_233488308.1">
    <property type="nucleotide sequence ID" value="NZ_CYTW01000002.1"/>
</dbReference>
<evidence type="ECO:0000256" key="1">
    <source>
        <dbReference type="SAM" id="SignalP"/>
    </source>
</evidence>
<dbReference type="STRING" id="1715693.PH7735_02298"/>